<gene>
    <name evidence="2" type="ORF">CU320_11245</name>
    <name evidence="3" type="ORF">CWI32_04130</name>
</gene>
<reference evidence="2 4" key="2">
    <citation type="submission" date="2017-11" db="EMBL/GenBank/DDBJ databases">
        <authorList>
            <person name="Han C.G."/>
        </authorList>
    </citation>
    <scope>NUCLEOTIDE SEQUENCE [LARGE SCALE GENOMIC DNA]</scope>
    <source>
        <strain evidence="2 4">ANC 5347</strain>
    </source>
</reference>
<dbReference type="OrthoDB" id="9864386at2"/>
<evidence type="ECO:0000313" key="3">
    <source>
        <dbReference type="EMBL" id="PJO76829.1"/>
    </source>
</evidence>
<dbReference type="EMBL" id="PHRG01000001">
    <property type="protein sequence ID" value="PJO76829.1"/>
    <property type="molecule type" value="Genomic_DNA"/>
</dbReference>
<feature type="transmembrane region" description="Helical" evidence="1">
    <location>
        <begin position="30"/>
        <end position="49"/>
    </location>
</feature>
<dbReference type="RefSeq" id="WP_034608820.1">
    <property type="nucleotide sequence ID" value="NZ_CBDBYO010000002.1"/>
</dbReference>
<proteinExistence type="predicted"/>
<evidence type="ECO:0000256" key="1">
    <source>
        <dbReference type="SAM" id="Phobius"/>
    </source>
</evidence>
<sequence length="83" mass="9555">MPSGVLGKCKPSPPAERAQKELRWPIWPPLFTNAAIFSGIKTLINIFLLKNIGKRLFIMFIFNLYDFYIMQTKIEPIIVTQKG</sequence>
<dbReference type="EMBL" id="PGOZ01000014">
    <property type="protein sequence ID" value="PJI32015.1"/>
    <property type="molecule type" value="Genomic_DNA"/>
</dbReference>
<keyword evidence="1" id="KW-0812">Transmembrane</keyword>
<reference evidence="2 4" key="3">
    <citation type="submission" date="2017-12" db="EMBL/GenBank/DDBJ databases">
        <title>Revising the taxonomy of the Acinetobacter lwoffii group: the description of Acinetobacter pseudolwoffii sp. nov. and emended description of Acinetobacter lwoffii.</title>
        <authorList>
            <person name="Nemec A."/>
        </authorList>
    </citation>
    <scope>NUCLEOTIDE SEQUENCE [LARGE SCALE GENOMIC DNA]</scope>
    <source>
        <strain evidence="2 4">ANC 5347</strain>
    </source>
</reference>
<organism evidence="2 4">
    <name type="scientific">Acinetobacter pseudolwoffii</name>
    <dbReference type="NCBI Taxonomy" id="2053287"/>
    <lineage>
        <taxon>Bacteria</taxon>
        <taxon>Pseudomonadati</taxon>
        <taxon>Pseudomonadota</taxon>
        <taxon>Gammaproteobacteria</taxon>
        <taxon>Moraxellales</taxon>
        <taxon>Moraxellaceae</taxon>
        <taxon>Acinetobacter</taxon>
    </lineage>
</organism>
<dbReference type="AlphaFoldDB" id="A0A2H9UK03"/>
<accession>A0A2H9UK03</accession>
<dbReference type="Proteomes" id="UP000243446">
    <property type="component" value="Unassembled WGS sequence"/>
</dbReference>
<reference evidence="3 5" key="1">
    <citation type="submission" date="2017-11" db="EMBL/GenBank/DDBJ databases">
        <title>Revising the taxonomy of the Acinetobacter lwoffii group: the description of Acinetobacter pseudolwoffii sp. nov. and emended description of Acinetobacter lwoffii.</title>
        <authorList>
            <person name="Nemec A."/>
            <person name="Radolfova-Krizova L."/>
        </authorList>
    </citation>
    <scope>NUCLEOTIDE SEQUENCE [LARGE SCALE GENOMIC DNA]</scope>
    <source>
        <strain evidence="3 5">ANC 5044</strain>
    </source>
</reference>
<evidence type="ECO:0000313" key="2">
    <source>
        <dbReference type="EMBL" id="PJI32015.1"/>
    </source>
</evidence>
<dbReference type="Proteomes" id="UP000242351">
    <property type="component" value="Unassembled WGS sequence"/>
</dbReference>
<keyword evidence="1" id="KW-0472">Membrane</keyword>
<keyword evidence="1" id="KW-1133">Transmembrane helix</keyword>
<name>A0A2H9UK03_9GAMM</name>
<evidence type="ECO:0000313" key="5">
    <source>
        <dbReference type="Proteomes" id="UP000243446"/>
    </source>
</evidence>
<comment type="caution">
    <text evidence="2">The sequence shown here is derived from an EMBL/GenBank/DDBJ whole genome shotgun (WGS) entry which is preliminary data.</text>
</comment>
<protein>
    <submittedName>
        <fullName evidence="2">Uncharacterized protein</fullName>
    </submittedName>
</protein>
<dbReference type="GeneID" id="97177119"/>
<accession>A0A2H9YW05</accession>
<evidence type="ECO:0000313" key="4">
    <source>
        <dbReference type="Proteomes" id="UP000242351"/>
    </source>
</evidence>